<evidence type="ECO:0000313" key="4">
    <source>
        <dbReference type="WBParaSite" id="SVE_1137300.1"/>
    </source>
</evidence>
<evidence type="ECO:0000256" key="1">
    <source>
        <dbReference type="ARBA" id="ARBA00023242"/>
    </source>
</evidence>
<dbReference type="InterPro" id="IPR003101">
    <property type="entry name" value="KIX_dom"/>
</dbReference>
<dbReference type="Gene3D" id="1.10.246.20">
    <property type="entry name" value="Coactivator CBP, KIX domain"/>
    <property type="match status" value="1"/>
</dbReference>
<dbReference type="WBParaSite" id="SVE_1137300.1">
    <property type="protein sequence ID" value="SVE_1137300.1"/>
    <property type="gene ID" value="SVE_1137300"/>
</dbReference>
<dbReference type="PROSITE" id="PS50952">
    <property type="entry name" value="KIX"/>
    <property type="match status" value="1"/>
</dbReference>
<dbReference type="Pfam" id="PF02172">
    <property type="entry name" value="KIX"/>
    <property type="match status" value="1"/>
</dbReference>
<sequence>MEICYQKYDSTIHNGSNYLNDFKNPFEEKNQKQNYYYDLAKKMIKIYDQLYKKYFNSLEEDKENKEAITYNLKENITLESREEFLNSIIKIVYPFQYENMENNVSINFKKYLFKIEKEVFDNARNKSDYYKKLHQMIFKMQNELRNFSLYYHDFETDIKKNKEENEKYLKYKSIEAIRLPNIKNKKCTTFNDPKIRKKCTLFDDFSCNKRHSQKVDQIKIEVYRNSDDYINELSKKEERSGTNENQEISSKTMLNHLVVEENIGNRSPRNTNKDVNNENNIESTINKPIHQHFMKIKNILFSYIFHTSNHYSVKNKKIKQENESKIVDKKSNGKDSDIEQKTQKIEDDFSNNLYKNNHGNIINVIMEKTYLEMSSEFVNLVYYTLEKF</sequence>
<organism evidence="3 4">
    <name type="scientific">Strongyloides venezuelensis</name>
    <name type="common">Threadworm</name>
    <dbReference type="NCBI Taxonomy" id="75913"/>
    <lineage>
        <taxon>Eukaryota</taxon>
        <taxon>Metazoa</taxon>
        <taxon>Ecdysozoa</taxon>
        <taxon>Nematoda</taxon>
        <taxon>Chromadorea</taxon>
        <taxon>Rhabditida</taxon>
        <taxon>Tylenchina</taxon>
        <taxon>Panagrolaimomorpha</taxon>
        <taxon>Strongyloidoidea</taxon>
        <taxon>Strongyloididae</taxon>
        <taxon>Strongyloides</taxon>
    </lineage>
</organism>
<dbReference type="SUPFAM" id="SSF47040">
    <property type="entry name" value="Kix domain of CBP (creb binding protein)"/>
    <property type="match status" value="1"/>
</dbReference>
<evidence type="ECO:0000259" key="2">
    <source>
        <dbReference type="PROSITE" id="PS50952"/>
    </source>
</evidence>
<protein>
    <submittedName>
        <fullName evidence="4">KIX domain-containing protein</fullName>
    </submittedName>
</protein>
<dbReference type="STRING" id="75913.A0A0K0FPZ1"/>
<reference evidence="3" key="1">
    <citation type="submission" date="2014-07" db="EMBL/GenBank/DDBJ databases">
        <authorList>
            <person name="Martin A.A"/>
            <person name="De Silva N."/>
        </authorList>
    </citation>
    <scope>NUCLEOTIDE SEQUENCE</scope>
</reference>
<evidence type="ECO:0000313" key="3">
    <source>
        <dbReference type="Proteomes" id="UP000035680"/>
    </source>
</evidence>
<dbReference type="AlphaFoldDB" id="A0A0K0FPZ1"/>
<keyword evidence="3" id="KW-1185">Reference proteome</keyword>
<accession>A0A0K0FPZ1</accession>
<dbReference type="GO" id="GO:0003712">
    <property type="term" value="F:transcription coregulator activity"/>
    <property type="evidence" value="ECO:0007669"/>
    <property type="project" value="InterPro"/>
</dbReference>
<name>A0A0K0FPZ1_STRVS</name>
<keyword evidence="1" id="KW-0539">Nucleus</keyword>
<proteinExistence type="predicted"/>
<reference evidence="4" key="2">
    <citation type="submission" date="2015-08" db="UniProtKB">
        <authorList>
            <consortium name="WormBaseParasite"/>
        </authorList>
    </citation>
    <scope>IDENTIFICATION</scope>
</reference>
<dbReference type="Proteomes" id="UP000035680">
    <property type="component" value="Unassembled WGS sequence"/>
</dbReference>
<dbReference type="GO" id="GO:0006355">
    <property type="term" value="P:regulation of DNA-templated transcription"/>
    <property type="evidence" value="ECO:0007669"/>
    <property type="project" value="InterPro"/>
</dbReference>
<feature type="domain" description="KIX" evidence="2">
    <location>
        <begin position="67"/>
        <end position="145"/>
    </location>
</feature>
<dbReference type="InterPro" id="IPR036529">
    <property type="entry name" value="KIX_dom_sf"/>
</dbReference>